<sequence>MPMRRGGSSAATKKILGSEQFLYEKVGCSRDILLKYVSLERVTQPFGRLWGSTEPQRGPLSLNGEQTMENGTVVNLPIGVAPSQNVSKGPVTTHSGSHKRSRKNIQKKNCRPLWPQLKSVFMTR</sequence>
<feature type="compositionally biased region" description="Polar residues" evidence="1">
    <location>
        <begin position="82"/>
        <end position="95"/>
    </location>
</feature>
<name>A0A0E9WJE0_ANGAN</name>
<reference evidence="2" key="2">
    <citation type="journal article" date="2015" name="Fish Shellfish Immunol.">
        <title>Early steps in the European eel (Anguilla anguilla)-Vibrio vulnificus interaction in the gills: Role of the RtxA13 toxin.</title>
        <authorList>
            <person name="Callol A."/>
            <person name="Pajuelo D."/>
            <person name="Ebbesson L."/>
            <person name="Teles M."/>
            <person name="MacKenzie S."/>
            <person name="Amaro C."/>
        </authorList>
    </citation>
    <scope>NUCLEOTIDE SEQUENCE</scope>
</reference>
<evidence type="ECO:0000256" key="1">
    <source>
        <dbReference type="SAM" id="MobiDB-lite"/>
    </source>
</evidence>
<feature type="region of interest" description="Disordered" evidence="1">
    <location>
        <begin position="80"/>
        <end position="105"/>
    </location>
</feature>
<dbReference type="EMBL" id="GBXM01018186">
    <property type="protein sequence ID" value="JAH90391.1"/>
    <property type="molecule type" value="Transcribed_RNA"/>
</dbReference>
<evidence type="ECO:0000313" key="2">
    <source>
        <dbReference type="EMBL" id="JAH90391.1"/>
    </source>
</evidence>
<dbReference type="AlphaFoldDB" id="A0A0E9WJE0"/>
<organism evidence="2">
    <name type="scientific">Anguilla anguilla</name>
    <name type="common">European freshwater eel</name>
    <name type="synonym">Muraena anguilla</name>
    <dbReference type="NCBI Taxonomy" id="7936"/>
    <lineage>
        <taxon>Eukaryota</taxon>
        <taxon>Metazoa</taxon>
        <taxon>Chordata</taxon>
        <taxon>Craniata</taxon>
        <taxon>Vertebrata</taxon>
        <taxon>Euteleostomi</taxon>
        <taxon>Actinopterygii</taxon>
        <taxon>Neopterygii</taxon>
        <taxon>Teleostei</taxon>
        <taxon>Anguilliformes</taxon>
        <taxon>Anguillidae</taxon>
        <taxon>Anguilla</taxon>
    </lineage>
</organism>
<feature type="compositionally biased region" description="Basic residues" evidence="1">
    <location>
        <begin position="96"/>
        <end position="105"/>
    </location>
</feature>
<reference evidence="2" key="1">
    <citation type="submission" date="2014-11" db="EMBL/GenBank/DDBJ databases">
        <authorList>
            <person name="Amaro Gonzalez C."/>
        </authorList>
    </citation>
    <scope>NUCLEOTIDE SEQUENCE</scope>
</reference>
<accession>A0A0E9WJE0</accession>
<protein>
    <submittedName>
        <fullName evidence="2">Uncharacterized protein</fullName>
    </submittedName>
</protein>
<proteinExistence type="predicted"/>